<dbReference type="EMBL" id="GAMC01008925">
    <property type="protein sequence ID" value="JAB97630.1"/>
    <property type="molecule type" value="mRNA"/>
</dbReference>
<reference evidence="1" key="1">
    <citation type="submission" date="2013-07" db="EMBL/GenBank/DDBJ databases">
        <authorList>
            <person name="Geib S."/>
        </authorList>
    </citation>
    <scope>NUCLEOTIDE SEQUENCE</scope>
</reference>
<organism evidence="1">
    <name type="scientific">Ceratitis capitata</name>
    <name type="common">Mediterranean fruit fly</name>
    <name type="synonym">Tephritis capitata</name>
    <dbReference type="NCBI Taxonomy" id="7213"/>
    <lineage>
        <taxon>Eukaryota</taxon>
        <taxon>Metazoa</taxon>
        <taxon>Ecdysozoa</taxon>
        <taxon>Arthropoda</taxon>
        <taxon>Hexapoda</taxon>
        <taxon>Insecta</taxon>
        <taxon>Pterygota</taxon>
        <taxon>Neoptera</taxon>
        <taxon>Endopterygota</taxon>
        <taxon>Diptera</taxon>
        <taxon>Brachycera</taxon>
        <taxon>Muscomorpha</taxon>
        <taxon>Tephritoidea</taxon>
        <taxon>Tephritidae</taxon>
        <taxon>Ceratitis</taxon>
        <taxon>Ceratitis</taxon>
    </lineage>
</organism>
<evidence type="ECO:0000313" key="1">
    <source>
        <dbReference type="EMBL" id="JAB97632.1"/>
    </source>
</evidence>
<accession>W8BFX0</accession>
<reference evidence="1" key="2">
    <citation type="journal article" date="2014" name="BMC Genomics">
        <title>A genomic perspective to assessing quality of mass-reared SIT flies used in Mediterranean fruit fly (Ceratitis capitata) eradication in California.</title>
        <authorList>
            <person name="Calla B."/>
            <person name="Hall B."/>
            <person name="Hou S."/>
            <person name="Geib S.M."/>
        </authorList>
    </citation>
    <scope>NUCLEOTIDE SEQUENCE</scope>
</reference>
<name>W8BFX0_CERCA</name>
<protein>
    <submittedName>
        <fullName evidence="1">Uncharacterized protein</fullName>
    </submittedName>
</protein>
<dbReference type="EMBL" id="GAMC01008924">
    <property type="protein sequence ID" value="JAB97631.1"/>
    <property type="molecule type" value="mRNA"/>
</dbReference>
<sequence length="128" mass="14752">MDGNQDENYWLLVKCTTAAKYKSANFVSVSWWERDLVTEPEIHPDEASPYIKKKVFNMTWAHTPTAVNYDVTKDSFAKKEKGDFTFELSTQPKVEPAGMIVSTLDFKADIIFVLDVYDIKIDVYQIQT</sequence>
<dbReference type="AlphaFoldDB" id="W8BFX0"/>
<proteinExistence type="evidence at transcript level"/>
<dbReference type="EMBL" id="GAMC01008923">
    <property type="protein sequence ID" value="JAB97632.1"/>
    <property type="molecule type" value="mRNA"/>
</dbReference>